<sequence length="158" mass="17923">MTHVTEALLMLKVTVEIWPGGRESGRRVLATANIGRVKNGALADYRVELSEEPHGKICGSLQDYPRYSVTLWDLVARAIAVALTGKEELPQRPQQLNVPVRTSSGNTPYVRLREIPEPARSLFEKRMVYSTRPVIEEDPQPMDCVYAWDWTDFLAGRR</sequence>
<dbReference type="EMBL" id="FNCJ01000011">
    <property type="protein sequence ID" value="SDH59090.1"/>
    <property type="molecule type" value="Genomic_DNA"/>
</dbReference>
<proteinExistence type="predicted"/>
<organism evidence="1 2">
    <name type="scientific">Paraburkholderia phenazinium</name>
    <dbReference type="NCBI Taxonomy" id="60549"/>
    <lineage>
        <taxon>Bacteria</taxon>
        <taxon>Pseudomonadati</taxon>
        <taxon>Pseudomonadota</taxon>
        <taxon>Betaproteobacteria</taxon>
        <taxon>Burkholderiales</taxon>
        <taxon>Burkholderiaceae</taxon>
        <taxon>Paraburkholderia</taxon>
    </lineage>
</organism>
<dbReference type="AlphaFoldDB" id="A0A1G8DNV3"/>
<gene>
    <name evidence="1" type="ORF">SAMN05216466_11190</name>
</gene>
<protein>
    <submittedName>
        <fullName evidence="1">Uncharacterized protein</fullName>
    </submittedName>
</protein>
<dbReference type="Proteomes" id="UP000199706">
    <property type="component" value="Unassembled WGS sequence"/>
</dbReference>
<dbReference type="RefSeq" id="WP_244896669.1">
    <property type="nucleotide sequence ID" value="NZ_FNCJ01000011.1"/>
</dbReference>
<accession>A0A1G8DNV3</accession>
<name>A0A1G8DNV3_9BURK</name>
<evidence type="ECO:0000313" key="1">
    <source>
        <dbReference type="EMBL" id="SDH59090.1"/>
    </source>
</evidence>
<reference evidence="1 2" key="1">
    <citation type="submission" date="2016-10" db="EMBL/GenBank/DDBJ databases">
        <authorList>
            <person name="de Groot N.N."/>
        </authorList>
    </citation>
    <scope>NUCLEOTIDE SEQUENCE [LARGE SCALE GENOMIC DNA]</scope>
    <source>
        <strain evidence="1 2">LMG 2247</strain>
    </source>
</reference>
<evidence type="ECO:0000313" key="2">
    <source>
        <dbReference type="Proteomes" id="UP000199706"/>
    </source>
</evidence>